<dbReference type="Proteomes" id="UP000001261">
    <property type="component" value="Unassembled WGS sequence"/>
</dbReference>
<keyword evidence="3" id="KW-1185">Reference proteome</keyword>
<protein>
    <recommendedName>
        <fullName evidence="1">Calcineurin-like phosphoesterase domain-containing protein</fullName>
    </recommendedName>
</protein>
<evidence type="ECO:0000259" key="1">
    <source>
        <dbReference type="Pfam" id="PF00149"/>
    </source>
</evidence>
<dbReference type="GO" id="GO:0016787">
    <property type="term" value="F:hydrolase activity"/>
    <property type="evidence" value="ECO:0007669"/>
    <property type="project" value="InterPro"/>
</dbReference>
<dbReference type="RefSeq" id="XP_012214250.1">
    <property type="nucleotide sequence ID" value="XM_012358827.1"/>
</dbReference>
<reference evidence="3" key="2">
    <citation type="journal article" date="2010" name="Genome Res.">
        <title>Population genomic sequencing of Coccidioides fungi reveals recent hybridization and transposon control.</title>
        <authorList>
            <person name="Neafsey D.E."/>
            <person name="Barker B.M."/>
            <person name="Sharpton T.J."/>
            <person name="Stajich J.E."/>
            <person name="Park D.J."/>
            <person name="Whiston E."/>
            <person name="Hung C.-Y."/>
            <person name="McMahan C."/>
            <person name="White J."/>
            <person name="Sykes S."/>
            <person name="Heiman D."/>
            <person name="Young S."/>
            <person name="Zeng Q."/>
            <person name="Abouelleil A."/>
            <person name="Aftuck L."/>
            <person name="Bessette D."/>
            <person name="Brown A."/>
            <person name="FitzGerald M."/>
            <person name="Lui A."/>
            <person name="Macdonald J.P."/>
            <person name="Priest M."/>
            <person name="Orbach M.J."/>
            <person name="Galgiani J.N."/>
            <person name="Kirkland T.N."/>
            <person name="Cole G.T."/>
            <person name="Birren B.W."/>
            <person name="Henn M.R."/>
            <person name="Taylor J.W."/>
            <person name="Rounsley S.D."/>
        </authorList>
    </citation>
    <scope>GENOME REANNOTATION</scope>
    <source>
        <strain evidence="3">RS</strain>
    </source>
</reference>
<name>A0A0D8JTJ7_COCIM</name>
<dbReference type="GeneID" id="24163352"/>
<dbReference type="Pfam" id="PF00149">
    <property type="entry name" value="Metallophos"/>
    <property type="match status" value="1"/>
</dbReference>
<feature type="domain" description="Calcineurin-like phosphoesterase" evidence="1">
    <location>
        <begin position="14"/>
        <end position="183"/>
    </location>
</feature>
<evidence type="ECO:0000313" key="3">
    <source>
        <dbReference type="Proteomes" id="UP000001261"/>
    </source>
</evidence>
<dbReference type="SUPFAM" id="SSF56300">
    <property type="entry name" value="Metallo-dependent phosphatases"/>
    <property type="match status" value="1"/>
</dbReference>
<organism evidence="2 3">
    <name type="scientific">Coccidioides immitis (strain RS)</name>
    <name type="common">Valley fever fungus</name>
    <dbReference type="NCBI Taxonomy" id="246410"/>
    <lineage>
        <taxon>Eukaryota</taxon>
        <taxon>Fungi</taxon>
        <taxon>Dikarya</taxon>
        <taxon>Ascomycota</taxon>
        <taxon>Pezizomycotina</taxon>
        <taxon>Eurotiomycetes</taxon>
        <taxon>Eurotiomycetidae</taxon>
        <taxon>Onygenales</taxon>
        <taxon>Onygenaceae</taxon>
        <taxon>Coccidioides</taxon>
    </lineage>
</organism>
<dbReference type="PANTHER" id="PTHR37844:SF2">
    <property type="entry name" value="SER_THR PROTEIN PHOSPHATASE SUPERFAMILY (AFU_ORTHOLOGUE AFUA_1G14840)"/>
    <property type="match status" value="1"/>
</dbReference>
<sequence>MPWDKDASQCAQFDRVFLVLGNHEFYGISREDGLKAANALEVEPQLLGKLSVLNQSRVDINRRVTIIGCTLWSYIPKEYQLWVRMKVADLSRINDWTVENHNTEHLQDVQWLQQEIHNISLEEDRRDLIIVTHHAPSATKTVDPKHKSNPWGSAFCSDLLESQVKSWRGSKIIHHWIFGHTHWNTKFRQHGMIISSNQLGYDSRGSRAPRFFNYWFPQSGQDFVITKTAKV</sequence>
<dbReference type="PANTHER" id="PTHR37844">
    <property type="entry name" value="SER/THR PROTEIN PHOSPHATASE SUPERFAMILY (AFU_ORTHOLOGUE AFUA_1G14840)"/>
    <property type="match status" value="1"/>
</dbReference>
<evidence type="ECO:0000313" key="2">
    <source>
        <dbReference type="EMBL" id="KJF60286.1"/>
    </source>
</evidence>
<dbReference type="OMA" id="DRNRWDD"/>
<dbReference type="AlphaFoldDB" id="A0A0D8JTJ7"/>
<proteinExistence type="predicted"/>
<dbReference type="EMBL" id="GG704911">
    <property type="protein sequence ID" value="KJF60286.1"/>
    <property type="molecule type" value="Genomic_DNA"/>
</dbReference>
<gene>
    <name evidence="2" type="ORF">CIMG_10591</name>
</gene>
<dbReference type="InterPro" id="IPR029052">
    <property type="entry name" value="Metallo-depent_PP-like"/>
</dbReference>
<dbReference type="KEGG" id="cim:CIMG_10591"/>
<dbReference type="Gene3D" id="3.60.21.10">
    <property type="match status" value="1"/>
</dbReference>
<dbReference type="VEuPathDB" id="FungiDB:CIMG_10591"/>
<dbReference type="InParanoid" id="A0A0D8JTJ7"/>
<reference evidence="3" key="1">
    <citation type="journal article" date="2009" name="Genome Res.">
        <title>Comparative genomic analyses of the human fungal pathogens Coccidioides and their relatives.</title>
        <authorList>
            <person name="Sharpton T.J."/>
            <person name="Stajich J.E."/>
            <person name="Rounsley S.D."/>
            <person name="Gardner M.J."/>
            <person name="Wortman J.R."/>
            <person name="Jordar V.S."/>
            <person name="Maiti R."/>
            <person name="Kodira C.D."/>
            <person name="Neafsey D.E."/>
            <person name="Zeng Q."/>
            <person name="Hung C.-Y."/>
            <person name="McMahan C."/>
            <person name="Muszewska A."/>
            <person name="Grynberg M."/>
            <person name="Mandel M.A."/>
            <person name="Kellner E.M."/>
            <person name="Barker B.M."/>
            <person name="Galgiani J.N."/>
            <person name="Orbach M.J."/>
            <person name="Kirkland T.N."/>
            <person name="Cole G.T."/>
            <person name="Henn M.R."/>
            <person name="Birren B.W."/>
            <person name="Taylor J.W."/>
        </authorList>
    </citation>
    <scope>NUCLEOTIDE SEQUENCE [LARGE SCALE GENOMIC DNA]</scope>
    <source>
        <strain evidence="3">RS</strain>
    </source>
</reference>
<dbReference type="OrthoDB" id="3259529at2759"/>
<accession>A0A0D8JTJ7</accession>
<dbReference type="InterPro" id="IPR004843">
    <property type="entry name" value="Calcineurin-like_PHP"/>
</dbReference>